<dbReference type="SUPFAM" id="SSF103473">
    <property type="entry name" value="MFS general substrate transporter"/>
    <property type="match status" value="1"/>
</dbReference>
<feature type="transmembrane region" description="Helical" evidence="6">
    <location>
        <begin position="353"/>
        <end position="376"/>
    </location>
</feature>
<dbReference type="PATRIC" id="fig|1705578.3.peg.674"/>
<dbReference type="GO" id="GO:0005886">
    <property type="term" value="C:plasma membrane"/>
    <property type="evidence" value="ECO:0007669"/>
    <property type="project" value="UniProtKB-SubCell"/>
</dbReference>
<evidence type="ECO:0000313" key="8">
    <source>
        <dbReference type="EMBL" id="OAA92974.1"/>
    </source>
</evidence>
<keyword evidence="11" id="KW-1185">Reference proteome</keyword>
<dbReference type="EMBL" id="LITQ01000015">
    <property type="protein sequence ID" value="OAA92974.1"/>
    <property type="molecule type" value="Genomic_DNA"/>
</dbReference>
<evidence type="ECO:0000256" key="2">
    <source>
        <dbReference type="ARBA" id="ARBA00022448"/>
    </source>
</evidence>
<dbReference type="Pfam" id="PF07690">
    <property type="entry name" value="MFS_1"/>
    <property type="match status" value="1"/>
</dbReference>
<reference evidence="9 11" key="2">
    <citation type="journal article" date="2016" name="Front. Microbiol.">
        <title>Industrial Acetogenic Biocatalysts: A Comparative Metabolic and Genomic Analysis.</title>
        <authorList>
            <person name="Bengelsdorf F."/>
            <person name="Poehlein A."/>
            <person name="Sonja S."/>
            <person name="Erz C."/>
            <person name="Hummel T."/>
            <person name="Hoffmeister S."/>
            <person name="Daniel R."/>
            <person name="Durre P."/>
        </authorList>
    </citation>
    <scope>NUCLEOTIDE SEQUENCE [LARGE SCALE GENOMIC DNA]</scope>
    <source>
        <strain evidence="9 11">PTA-10522</strain>
    </source>
</reference>
<dbReference type="Proteomes" id="UP000077384">
    <property type="component" value="Unassembled WGS sequence"/>
</dbReference>
<evidence type="ECO:0000256" key="1">
    <source>
        <dbReference type="ARBA" id="ARBA00004651"/>
    </source>
</evidence>
<dbReference type="InterPro" id="IPR011701">
    <property type="entry name" value="MFS"/>
</dbReference>
<comment type="subcellular location">
    <subcellularLocation>
        <location evidence="1">Cell membrane</location>
        <topology evidence="1">Multi-pass membrane protein</topology>
    </subcellularLocation>
</comment>
<accession>A0A166SYY4</accession>
<dbReference type="GO" id="GO:0022857">
    <property type="term" value="F:transmembrane transporter activity"/>
    <property type="evidence" value="ECO:0007669"/>
    <property type="project" value="InterPro"/>
</dbReference>
<dbReference type="AlphaFoldDB" id="A0A166SYY4"/>
<feature type="transmembrane region" description="Helical" evidence="6">
    <location>
        <begin position="76"/>
        <end position="95"/>
    </location>
</feature>
<comment type="caution">
    <text evidence="8">The sequence shown here is derived from an EMBL/GenBank/DDBJ whole genome shotgun (WGS) entry which is preliminary data.</text>
</comment>
<dbReference type="Proteomes" id="UP000093694">
    <property type="component" value="Unassembled WGS sequence"/>
</dbReference>
<dbReference type="EMBL" id="LROR01000095">
    <property type="protein sequence ID" value="OBR90484.1"/>
    <property type="molecule type" value="Genomic_DNA"/>
</dbReference>
<proteinExistence type="predicted"/>
<evidence type="ECO:0000313" key="10">
    <source>
        <dbReference type="Proteomes" id="UP000077384"/>
    </source>
</evidence>
<dbReference type="InterPro" id="IPR000849">
    <property type="entry name" value="Sugar_P_transporter"/>
</dbReference>
<feature type="transmembrane region" description="Helical" evidence="6">
    <location>
        <begin position="46"/>
        <end position="67"/>
    </location>
</feature>
<dbReference type="Gene3D" id="1.20.1250.20">
    <property type="entry name" value="MFS general substrate transporter like domains"/>
    <property type="match status" value="2"/>
</dbReference>
<dbReference type="PANTHER" id="PTHR43791:SF100">
    <property type="entry name" value="SUGAR TRANSPORTER"/>
    <property type="match status" value="1"/>
</dbReference>
<keyword evidence="2" id="KW-0813">Transport</keyword>
<feature type="transmembrane region" description="Helical" evidence="6">
    <location>
        <begin position="321"/>
        <end position="341"/>
    </location>
</feature>
<name>A0A166SYY4_9CLOT</name>
<evidence type="ECO:0000313" key="11">
    <source>
        <dbReference type="Proteomes" id="UP000093694"/>
    </source>
</evidence>
<keyword evidence="5 6" id="KW-0472">Membrane</keyword>
<keyword evidence="4 6" id="KW-1133">Transmembrane helix</keyword>
<dbReference type="InterPro" id="IPR020846">
    <property type="entry name" value="MFS_dom"/>
</dbReference>
<feature type="transmembrane region" description="Helical" evidence="6">
    <location>
        <begin position="228"/>
        <end position="246"/>
    </location>
</feature>
<feature type="transmembrane region" description="Helical" evidence="6">
    <location>
        <begin position="135"/>
        <end position="158"/>
    </location>
</feature>
<feature type="transmembrane region" description="Helical" evidence="6">
    <location>
        <begin position="266"/>
        <end position="285"/>
    </location>
</feature>
<organism evidence="8 10">
    <name type="scientific">Clostridium coskatii</name>
    <dbReference type="NCBI Taxonomy" id="1705578"/>
    <lineage>
        <taxon>Bacteria</taxon>
        <taxon>Bacillati</taxon>
        <taxon>Bacillota</taxon>
        <taxon>Clostridia</taxon>
        <taxon>Eubacteriales</taxon>
        <taxon>Clostridiaceae</taxon>
        <taxon>Clostridium</taxon>
    </lineage>
</organism>
<evidence type="ECO:0000259" key="7">
    <source>
        <dbReference type="PROSITE" id="PS50850"/>
    </source>
</evidence>
<reference evidence="8 10" key="1">
    <citation type="journal article" date="2015" name="Biotechnol. Bioeng.">
        <title>Genome sequence and phenotypic characterization of Caulobacter segnis.</title>
        <authorList>
            <person name="Patel S."/>
            <person name="Fletcher B."/>
            <person name="Scott D.C."/>
            <person name="Ely B."/>
        </authorList>
    </citation>
    <scope>NUCLEOTIDE SEQUENCE [LARGE SCALE GENOMIC DNA]</scope>
    <source>
        <strain evidence="8 10">PS02</strain>
    </source>
</reference>
<feature type="transmembrane region" description="Helical" evidence="6">
    <location>
        <begin position="382"/>
        <end position="403"/>
    </location>
</feature>
<dbReference type="CDD" id="cd17319">
    <property type="entry name" value="MFS_ExuT_GudP_like"/>
    <property type="match status" value="1"/>
</dbReference>
<feature type="transmembrane region" description="Helical" evidence="6">
    <location>
        <begin position="101"/>
        <end position="123"/>
    </location>
</feature>
<feature type="transmembrane region" description="Helical" evidence="6">
    <location>
        <begin position="164"/>
        <end position="183"/>
    </location>
</feature>
<dbReference type="PANTHER" id="PTHR43791">
    <property type="entry name" value="PERMEASE-RELATED"/>
    <property type="match status" value="1"/>
</dbReference>
<evidence type="ECO:0000256" key="4">
    <source>
        <dbReference type="ARBA" id="ARBA00022989"/>
    </source>
</evidence>
<feature type="transmembrane region" description="Helical" evidence="6">
    <location>
        <begin position="7"/>
        <end position="26"/>
    </location>
</feature>
<evidence type="ECO:0000256" key="6">
    <source>
        <dbReference type="SAM" id="Phobius"/>
    </source>
</evidence>
<dbReference type="PROSITE" id="PS50850">
    <property type="entry name" value="MFS"/>
    <property type="match status" value="1"/>
</dbReference>
<evidence type="ECO:0000313" key="9">
    <source>
        <dbReference type="EMBL" id="OBR90484.1"/>
    </source>
</evidence>
<protein>
    <submittedName>
        <fullName evidence="8 9">Tartrate transporter</fullName>
    </submittedName>
</protein>
<feature type="domain" description="Major facilitator superfamily (MFS) profile" evidence="7">
    <location>
        <begin position="10"/>
        <end position="408"/>
    </location>
</feature>
<feature type="transmembrane region" description="Helical" evidence="6">
    <location>
        <begin position="297"/>
        <end position="315"/>
    </location>
</feature>
<dbReference type="InterPro" id="IPR036259">
    <property type="entry name" value="MFS_trans_sf"/>
</dbReference>
<gene>
    <name evidence="8" type="primary">ttuB_1</name>
    <name evidence="9" type="ORF">CLCOS_40430</name>
    <name evidence="8" type="ORF">WX73_00291</name>
</gene>
<dbReference type="PIRSF" id="PIRSF002808">
    <property type="entry name" value="Hexose_phosphate_transp"/>
    <property type="match status" value="1"/>
</dbReference>
<evidence type="ECO:0000256" key="3">
    <source>
        <dbReference type="ARBA" id="ARBA00022692"/>
    </source>
</evidence>
<evidence type="ECO:0000256" key="5">
    <source>
        <dbReference type="ARBA" id="ARBA00023136"/>
    </source>
</evidence>
<sequence>MGTSRRWVRIIPIAFVMYMTAYMDRINVSMILPYIDKSFNLTSADMGIASGIFFVGYMVLQIPAAILADKWSAKKVVFILIMLWSIVAMCTSLVQSKAQLFVLRLLLGVFEGGVWPSVLVLLAKWFPSGERARANAFWMINMPLSAVIMAPITGWLISITSWRMVFLIEGLLPLIWGFVWWFAISDSPTDAKWVSDDERKYVEDTIAKENENKPRATGYGSAFKNPTVILLLVAYFFWMSGFYGYTMWVPSVVKGFKGLNSSAVGLISAIPFIFAMASMAVNSSLSDKRHQRETHVAIPLLIGAFGLIGGQYFAHTAVGKMIFLIIAAIGVYGPYGPFWAIPTDILRPELAAAAMGLINALGNLGGFLGPYIVGWIQGKFGGFFGFVVLGIFLMITAAISMVIKSRRNAAKQNVVV</sequence>
<keyword evidence="3 6" id="KW-0812">Transmembrane</keyword>